<keyword evidence="3" id="KW-1185">Reference proteome</keyword>
<feature type="region of interest" description="Disordered" evidence="1">
    <location>
        <begin position="92"/>
        <end position="148"/>
    </location>
</feature>
<dbReference type="AlphaFoldDB" id="A0A1I8P8B1"/>
<evidence type="ECO:0000313" key="2">
    <source>
        <dbReference type="EnsemblMetazoa" id="SCAU005763-PA"/>
    </source>
</evidence>
<dbReference type="VEuPathDB" id="VectorBase:SCAU005763"/>
<feature type="compositionally biased region" description="Low complexity" evidence="1">
    <location>
        <begin position="98"/>
        <end position="107"/>
    </location>
</feature>
<reference evidence="2" key="1">
    <citation type="submission" date="2020-05" db="UniProtKB">
        <authorList>
            <consortium name="EnsemblMetazoa"/>
        </authorList>
    </citation>
    <scope>IDENTIFICATION</scope>
    <source>
        <strain evidence="2">USDA</strain>
    </source>
</reference>
<evidence type="ECO:0000256" key="1">
    <source>
        <dbReference type="SAM" id="MobiDB-lite"/>
    </source>
</evidence>
<accession>A0A1I8P8B1</accession>
<sequence length="496" mass="55572">MLSLWLACPRICVYSTRVLNELLEFVRADFSLRLYLALALIATVASVPTSVLVQNSELASNAQQNHAKNSNKIFNGLGSSNSGVISSSTINKVKRSNDAQSSSSKNSPESAVNKKSSPEIVPASYTAPPRPKPNFSVPQQQQQQLDSQEANQNYGLQKSNDVINSAIAAGLVEAAAVAANQRELEQLRKQQRQYYADEAEDEQQAAAINKRGISNQQQYGYTNLAPPENSYENSAFIPPPPSSRYPYPYGTYETMPPKELPQPVWGEDLDTPSVVYSDIDEYGMPMSRVPASYHNKAYDNLQTILNSENYMDSLPPPLPYNSGRYYNGGAETDRNKRAYKVFNQLANKFPDMRLKRDTKLTPADMLALVALVEAGERARKDTDADAGYMYPPESYVPKAYGLNNNYNTGSYDYPSLGQVDDSLDYNNGPWLEPQSMVDYYGVPMNMEPMGKYDTRMAQNENKFNERIFNNKHGYMVAKKKRSIAKPIIPYKQDKLY</sequence>
<organism evidence="2 3">
    <name type="scientific">Stomoxys calcitrans</name>
    <name type="common">Stable fly</name>
    <name type="synonym">Conops calcitrans</name>
    <dbReference type="NCBI Taxonomy" id="35570"/>
    <lineage>
        <taxon>Eukaryota</taxon>
        <taxon>Metazoa</taxon>
        <taxon>Ecdysozoa</taxon>
        <taxon>Arthropoda</taxon>
        <taxon>Hexapoda</taxon>
        <taxon>Insecta</taxon>
        <taxon>Pterygota</taxon>
        <taxon>Neoptera</taxon>
        <taxon>Endopterygota</taxon>
        <taxon>Diptera</taxon>
        <taxon>Brachycera</taxon>
        <taxon>Muscomorpha</taxon>
        <taxon>Muscoidea</taxon>
        <taxon>Muscidae</taxon>
        <taxon>Stomoxys</taxon>
    </lineage>
</organism>
<dbReference type="EnsemblMetazoa" id="SCAU005763-RA">
    <property type="protein sequence ID" value="SCAU005763-PA"/>
    <property type="gene ID" value="SCAU005763"/>
</dbReference>
<evidence type="ECO:0000313" key="3">
    <source>
        <dbReference type="Proteomes" id="UP000095300"/>
    </source>
</evidence>
<protein>
    <submittedName>
        <fullName evidence="2">Uncharacterized protein</fullName>
    </submittedName>
</protein>
<dbReference type="KEGG" id="scac:106087607"/>
<name>A0A1I8P8B1_STOCA</name>
<proteinExistence type="predicted"/>
<dbReference type="OrthoDB" id="7730862at2759"/>
<dbReference type="Proteomes" id="UP000095300">
    <property type="component" value="Unassembled WGS sequence"/>
</dbReference>
<gene>
    <name evidence="2" type="primary">106087607</name>
</gene>